<sequence>MTTPEQKYQAIKGKQPLEILYERERSCADQVYLRQMQNREWREYTWGEVIGNARRIANFLRQRFSEGDRIAIHAKNCADWFIVDFAIMLAGMISVPLYPGQSRDSMRYVLDHSDSKLIFVGASDNNDNIIGASTGIPTVAIQRCEIDCEQTLQEIVDTTEPFSGSPVYDLDALFTIMYTSGTTGNPKGVMHPWSTVTFAVPNMIRGFGYDEDDRFFSYLPLSHAAERIVVELHSLYSGTPVHFTESIDTFLEDLQRTRPTMFFSVPRLWAKFKEGIDAKISPPVQRTLLRIPLLNSWFKKKVAKGLGLDQARMLITGASPISEDLQKWYHRMGMMVADGYGMTENFIYGTINHMGDTPVPGTVGKPFWGNEVKISDEGEILFKSDALMTGYYREEEKTAEVLRNGYYHTGDAGFVDDKGLLHVTGRLSDTFKTSKGKFVQPPDLEKRFGEAALLGQVCVFGHGMDNPVMLATLSEIAQKMDKGAIAQELGKTLDEVNGTLPGYSRIRAIYISAYDWTPDNELVTPTLKIKRKALEARFRPWVESTADEGEKVYFEPVGLTGDS</sequence>
<comment type="caution">
    <text evidence="4">The sequence shown here is derived from an EMBL/GenBank/DDBJ whole genome shotgun (WGS) entry which is preliminary data.</text>
</comment>
<organism evidence="4 5">
    <name type="scientific">Biformimicrobium ophioploci</name>
    <dbReference type="NCBI Taxonomy" id="3036711"/>
    <lineage>
        <taxon>Bacteria</taxon>
        <taxon>Pseudomonadati</taxon>
        <taxon>Pseudomonadota</taxon>
        <taxon>Gammaproteobacteria</taxon>
        <taxon>Cellvibrionales</taxon>
        <taxon>Microbulbiferaceae</taxon>
        <taxon>Biformimicrobium</taxon>
    </lineage>
</organism>
<evidence type="ECO:0000313" key="5">
    <source>
        <dbReference type="Proteomes" id="UP001224392"/>
    </source>
</evidence>
<feature type="domain" description="AMP-dependent synthetase/ligase" evidence="3">
    <location>
        <begin position="35"/>
        <end position="392"/>
    </location>
</feature>
<dbReference type="SUPFAM" id="SSF56801">
    <property type="entry name" value="Acetyl-CoA synthetase-like"/>
    <property type="match status" value="1"/>
</dbReference>
<evidence type="ECO:0000259" key="3">
    <source>
        <dbReference type="Pfam" id="PF00501"/>
    </source>
</evidence>
<evidence type="ECO:0000313" key="4">
    <source>
        <dbReference type="EMBL" id="GMG87824.1"/>
    </source>
</evidence>
<dbReference type="InterPro" id="IPR000873">
    <property type="entry name" value="AMP-dep_synth/lig_dom"/>
</dbReference>
<dbReference type="PROSITE" id="PS00455">
    <property type="entry name" value="AMP_BINDING"/>
    <property type="match status" value="1"/>
</dbReference>
<evidence type="ECO:0000256" key="1">
    <source>
        <dbReference type="ARBA" id="ARBA00022741"/>
    </source>
</evidence>
<dbReference type="PANTHER" id="PTHR43272:SF33">
    <property type="entry name" value="AMP-BINDING DOMAIN-CONTAINING PROTEIN-RELATED"/>
    <property type="match status" value="1"/>
</dbReference>
<dbReference type="PANTHER" id="PTHR43272">
    <property type="entry name" value="LONG-CHAIN-FATTY-ACID--COA LIGASE"/>
    <property type="match status" value="1"/>
</dbReference>
<dbReference type="Pfam" id="PF23562">
    <property type="entry name" value="AMP-binding_C_3"/>
    <property type="match status" value="1"/>
</dbReference>
<dbReference type="EMBL" id="BSYJ01000004">
    <property type="protein sequence ID" value="GMG87824.1"/>
    <property type="molecule type" value="Genomic_DNA"/>
</dbReference>
<gene>
    <name evidence="4" type="ORF">MNKW57_21450</name>
</gene>
<dbReference type="Pfam" id="PF00501">
    <property type="entry name" value="AMP-binding"/>
    <property type="match status" value="1"/>
</dbReference>
<keyword evidence="5" id="KW-1185">Reference proteome</keyword>
<dbReference type="RefSeq" id="WP_285764441.1">
    <property type="nucleotide sequence ID" value="NZ_BSYJ01000004.1"/>
</dbReference>
<name>A0ABQ6M0F4_9GAMM</name>
<keyword evidence="1" id="KW-0547">Nucleotide-binding</keyword>
<dbReference type="Gene3D" id="3.40.50.12780">
    <property type="entry name" value="N-terminal domain of ligase-like"/>
    <property type="match status" value="1"/>
</dbReference>
<keyword evidence="2" id="KW-0067">ATP-binding</keyword>
<evidence type="ECO:0000256" key="2">
    <source>
        <dbReference type="ARBA" id="ARBA00022840"/>
    </source>
</evidence>
<accession>A0ABQ6M0F4</accession>
<protein>
    <submittedName>
        <fullName evidence="4">AMP-binding protein</fullName>
    </submittedName>
</protein>
<proteinExistence type="predicted"/>
<dbReference type="InterPro" id="IPR020845">
    <property type="entry name" value="AMP-binding_CS"/>
</dbReference>
<reference evidence="4 5" key="1">
    <citation type="submission" date="2023-04" db="EMBL/GenBank/DDBJ databases">
        <title>Marinobulbifer ophiurae gen. nov., sp. Nov., isolate from tissue of brittle star Ophioplocus japonicus.</title>
        <authorList>
            <person name="Kawano K."/>
            <person name="Sawayama S."/>
            <person name="Nakagawa S."/>
        </authorList>
    </citation>
    <scope>NUCLEOTIDE SEQUENCE [LARGE SCALE GENOMIC DNA]</scope>
    <source>
        <strain evidence="4 5">NKW57</strain>
    </source>
</reference>
<dbReference type="InterPro" id="IPR042099">
    <property type="entry name" value="ANL_N_sf"/>
</dbReference>
<dbReference type="Proteomes" id="UP001224392">
    <property type="component" value="Unassembled WGS sequence"/>
</dbReference>